<organism evidence="5 6">
    <name type="scientific">Allokutzneria albata</name>
    <name type="common">Kibdelosporangium albatum</name>
    <dbReference type="NCBI Taxonomy" id="211114"/>
    <lineage>
        <taxon>Bacteria</taxon>
        <taxon>Bacillati</taxon>
        <taxon>Actinomycetota</taxon>
        <taxon>Actinomycetes</taxon>
        <taxon>Pseudonocardiales</taxon>
        <taxon>Pseudonocardiaceae</taxon>
        <taxon>Allokutzneria</taxon>
    </lineage>
</organism>
<dbReference type="Pfam" id="PF12833">
    <property type="entry name" value="HTH_18"/>
    <property type="match status" value="1"/>
</dbReference>
<proteinExistence type="predicted"/>
<dbReference type="InterPro" id="IPR018060">
    <property type="entry name" value="HTH_AraC"/>
</dbReference>
<dbReference type="SMART" id="SM00342">
    <property type="entry name" value="HTH_ARAC"/>
    <property type="match status" value="1"/>
</dbReference>
<dbReference type="GO" id="GO:0003700">
    <property type="term" value="F:DNA-binding transcription factor activity"/>
    <property type="evidence" value="ECO:0007669"/>
    <property type="project" value="InterPro"/>
</dbReference>
<dbReference type="Pfam" id="PF14525">
    <property type="entry name" value="AraC_binding_2"/>
    <property type="match status" value="1"/>
</dbReference>
<sequence>MHYLDFTIDSSEAWSELADSFVPMRHRYRAPETWYAALTAQETAAYALVHWDQRGDRISHRTPSLVRRSPGDEHYWIMVPRFGSYSAWRGDEQRRATPGSALINRFDEISRIRIPESRSYAFRVPRAEFDHRLAPAAPVHTQLDMTTGLGRVTANLITSVHDQADALADREFNALCDRIGELLCMLALGDMGPQRSQRTEAAAAIRRYVRDRVGRSDLSLPAVARALGWSPRQIRLILHEEGVTFRDLRQEEALRVARDLLAAGEVPIGEVAARTGFTPTWFSAAFKARFGETPRAFRRNRSSAAD</sequence>
<name>A0A1G9UNQ7_ALLAB</name>
<dbReference type="SUPFAM" id="SSF46689">
    <property type="entry name" value="Homeodomain-like"/>
    <property type="match status" value="1"/>
</dbReference>
<evidence type="ECO:0000256" key="3">
    <source>
        <dbReference type="ARBA" id="ARBA00023163"/>
    </source>
</evidence>
<feature type="domain" description="HTH araC/xylS-type" evidence="4">
    <location>
        <begin position="203"/>
        <end position="300"/>
    </location>
</feature>
<protein>
    <submittedName>
        <fullName evidence="5">AraC-binding-like domain-containing protein</fullName>
    </submittedName>
</protein>
<dbReference type="GO" id="GO:0005829">
    <property type="term" value="C:cytosol"/>
    <property type="evidence" value="ECO:0007669"/>
    <property type="project" value="TreeGrafter"/>
</dbReference>
<keyword evidence="3" id="KW-0804">Transcription</keyword>
<keyword evidence="2" id="KW-0238">DNA-binding</keyword>
<keyword evidence="1" id="KW-0805">Transcription regulation</keyword>
<evidence type="ECO:0000256" key="1">
    <source>
        <dbReference type="ARBA" id="ARBA00023015"/>
    </source>
</evidence>
<gene>
    <name evidence="5" type="ORF">SAMN04489726_2520</name>
</gene>
<dbReference type="InterPro" id="IPR035418">
    <property type="entry name" value="AraC-bd_2"/>
</dbReference>
<evidence type="ECO:0000256" key="2">
    <source>
        <dbReference type="ARBA" id="ARBA00023125"/>
    </source>
</evidence>
<dbReference type="STRING" id="211114.SAMN04489726_2520"/>
<dbReference type="EMBL" id="LT629701">
    <property type="protein sequence ID" value="SDM61561.1"/>
    <property type="molecule type" value="Genomic_DNA"/>
</dbReference>
<evidence type="ECO:0000313" key="6">
    <source>
        <dbReference type="Proteomes" id="UP000183376"/>
    </source>
</evidence>
<reference evidence="5 6" key="1">
    <citation type="submission" date="2016-10" db="EMBL/GenBank/DDBJ databases">
        <authorList>
            <person name="de Groot N.N."/>
        </authorList>
    </citation>
    <scope>NUCLEOTIDE SEQUENCE [LARGE SCALE GENOMIC DNA]</scope>
    <source>
        <strain evidence="5 6">DSM 44149</strain>
    </source>
</reference>
<dbReference type="eggNOG" id="COG2207">
    <property type="taxonomic scope" value="Bacteria"/>
</dbReference>
<dbReference type="Proteomes" id="UP000183376">
    <property type="component" value="Chromosome I"/>
</dbReference>
<keyword evidence="6" id="KW-1185">Reference proteome</keyword>
<dbReference type="PROSITE" id="PS01124">
    <property type="entry name" value="HTH_ARAC_FAMILY_2"/>
    <property type="match status" value="1"/>
</dbReference>
<dbReference type="PANTHER" id="PTHR47894">
    <property type="entry name" value="HTH-TYPE TRANSCRIPTIONAL REGULATOR GADX"/>
    <property type="match status" value="1"/>
</dbReference>
<dbReference type="Gene3D" id="1.10.10.60">
    <property type="entry name" value="Homeodomain-like"/>
    <property type="match status" value="1"/>
</dbReference>
<evidence type="ECO:0000259" key="4">
    <source>
        <dbReference type="PROSITE" id="PS01124"/>
    </source>
</evidence>
<accession>A0A1G9UNQ7</accession>
<dbReference type="AlphaFoldDB" id="A0A1G9UNQ7"/>
<dbReference type="InterPro" id="IPR009057">
    <property type="entry name" value="Homeodomain-like_sf"/>
</dbReference>
<dbReference type="GO" id="GO:0000976">
    <property type="term" value="F:transcription cis-regulatory region binding"/>
    <property type="evidence" value="ECO:0007669"/>
    <property type="project" value="TreeGrafter"/>
</dbReference>
<dbReference type="PANTHER" id="PTHR47894:SF1">
    <property type="entry name" value="HTH-TYPE TRANSCRIPTIONAL REGULATOR VQSM"/>
    <property type="match status" value="1"/>
</dbReference>
<evidence type="ECO:0000313" key="5">
    <source>
        <dbReference type="EMBL" id="SDM61561.1"/>
    </source>
</evidence>